<gene>
    <name evidence="3" type="ORF">A4U43_C07F20230</name>
</gene>
<organism evidence="3 4">
    <name type="scientific">Asparagus officinalis</name>
    <name type="common">Garden asparagus</name>
    <dbReference type="NCBI Taxonomy" id="4686"/>
    <lineage>
        <taxon>Eukaryota</taxon>
        <taxon>Viridiplantae</taxon>
        <taxon>Streptophyta</taxon>
        <taxon>Embryophyta</taxon>
        <taxon>Tracheophyta</taxon>
        <taxon>Spermatophyta</taxon>
        <taxon>Magnoliopsida</taxon>
        <taxon>Liliopsida</taxon>
        <taxon>Asparagales</taxon>
        <taxon>Asparagaceae</taxon>
        <taxon>Asparagoideae</taxon>
        <taxon>Asparagus</taxon>
    </lineage>
</organism>
<evidence type="ECO:0000313" key="4">
    <source>
        <dbReference type="Proteomes" id="UP000243459"/>
    </source>
</evidence>
<accession>A0A5P1EDE8</accession>
<dbReference type="Pfam" id="PF10440">
    <property type="entry name" value="WIYLD"/>
    <property type="match status" value="1"/>
</dbReference>
<dbReference type="Gene3D" id="1.10.8.850">
    <property type="entry name" value="Histone-lysine N methyltransferase , C-terminal domain-like"/>
    <property type="match status" value="1"/>
</dbReference>
<feature type="region of interest" description="Disordered" evidence="1">
    <location>
        <begin position="139"/>
        <end position="229"/>
    </location>
</feature>
<dbReference type="EMBL" id="CM007387">
    <property type="protein sequence ID" value="ONK63915.1"/>
    <property type="molecule type" value="Genomic_DNA"/>
</dbReference>
<feature type="compositionally biased region" description="Basic and acidic residues" evidence="1">
    <location>
        <begin position="192"/>
        <end position="203"/>
    </location>
</feature>
<feature type="compositionally biased region" description="Polar residues" evidence="1">
    <location>
        <begin position="140"/>
        <end position="171"/>
    </location>
</feature>
<evidence type="ECO:0000256" key="1">
    <source>
        <dbReference type="SAM" id="MobiDB-lite"/>
    </source>
</evidence>
<feature type="compositionally biased region" description="Polar residues" evidence="1">
    <location>
        <begin position="87"/>
        <end position="96"/>
    </location>
</feature>
<feature type="domain" description="WIYLD" evidence="2">
    <location>
        <begin position="6"/>
        <end position="59"/>
    </location>
</feature>
<dbReference type="PANTHER" id="PTHR46450:SF24">
    <property type="entry name" value="HISTONE-LYSINE N-METHYLTRANSFERASE SUVR4"/>
    <property type="match status" value="1"/>
</dbReference>
<feature type="region of interest" description="Disordered" evidence="1">
    <location>
        <begin position="62"/>
        <end position="97"/>
    </location>
</feature>
<feature type="compositionally biased region" description="Polar residues" evidence="1">
    <location>
        <begin position="180"/>
        <end position="190"/>
    </location>
</feature>
<feature type="compositionally biased region" description="Basic and acidic residues" evidence="1">
    <location>
        <begin position="246"/>
        <end position="255"/>
    </location>
</feature>
<evidence type="ECO:0000313" key="3">
    <source>
        <dbReference type="EMBL" id="ONK63915.1"/>
    </source>
</evidence>
<keyword evidence="4" id="KW-1185">Reference proteome</keyword>
<name>A0A5P1EDE8_ASPOF</name>
<feature type="region of interest" description="Disordered" evidence="1">
    <location>
        <begin position="242"/>
        <end position="275"/>
    </location>
</feature>
<sequence>MPPPPRARTALQAMKSIGFSSKEAAPILRKLLEVYENNWEYIEDNDYQVLIDSILEAQEAKASTTKQNAVAGDDPEHSRKRIRKLSENPSTSTLATDCSGETLLKKPKLEADVSPEEQLGGIIADPVRLQVDDTGRIDVASSQFGNRQKMTEPTSAEPSFSSKKAEQNLSPVNRRETRASSRAQKTSSLEENAEHLMPGRDKTSASGRSRNSIYLKEPKTEPDDEYQQSQVQANVAEALAAQRTQATDKGKRKDSSSSGVRLENGNTSHDASPSTIDIASSYTGAVKLQFSFKTDHPDFSAPSVDTVLKMVEEKCLQCHKISEPDFSLLKLMKEVCQFASELTNPSNGDEVGRG</sequence>
<feature type="compositionally biased region" description="Polar residues" evidence="1">
    <location>
        <begin position="264"/>
        <end position="275"/>
    </location>
</feature>
<dbReference type="InterPro" id="IPR043017">
    <property type="entry name" value="WIYLD_dom_sf"/>
</dbReference>
<proteinExistence type="predicted"/>
<dbReference type="PANTHER" id="PTHR46450">
    <property type="entry name" value="INACTIVE HISTONE-LYSINE N-METHYLTRANSFERASE SUVR1-RELATED"/>
    <property type="match status" value="1"/>
</dbReference>
<evidence type="ECO:0000259" key="2">
    <source>
        <dbReference type="Pfam" id="PF10440"/>
    </source>
</evidence>
<protein>
    <recommendedName>
        <fullName evidence="2">WIYLD domain-containing protein</fullName>
    </recommendedName>
</protein>
<dbReference type="Gramene" id="ONK63915">
    <property type="protein sequence ID" value="ONK63915"/>
    <property type="gene ID" value="A4U43_C07F20230"/>
</dbReference>
<dbReference type="OMA" id="MTDICQC"/>
<reference evidence="4" key="1">
    <citation type="journal article" date="2017" name="Nat. Commun.">
        <title>The asparagus genome sheds light on the origin and evolution of a young Y chromosome.</title>
        <authorList>
            <person name="Harkess A."/>
            <person name="Zhou J."/>
            <person name="Xu C."/>
            <person name="Bowers J.E."/>
            <person name="Van der Hulst R."/>
            <person name="Ayyampalayam S."/>
            <person name="Mercati F."/>
            <person name="Riccardi P."/>
            <person name="McKain M.R."/>
            <person name="Kakrana A."/>
            <person name="Tang H."/>
            <person name="Ray J."/>
            <person name="Groenendijk J."/>
            <person name="Arikit S."/>
            <person name="Mathioni S.M."/>
            <person name="Nakano M."/>
            <person name="Shan H."/>
            <person name="Telgmann-Rauber A."/>
            <person name="Kanno A."/>
            <person name="Yue Z."/>
            <person name="Chen H."/>
            <person name="Li W."/>
            <person name="Chen Y."/>
            <person name="Xu X."/>
            <person name="Zhang Y."/>
            <person name="Luo S."/>
            <person name="Chen H."/>
            <person name="Gao J."/>
            <person name="Mao Z."/>
            <person name="Pires J.C."/>
            <person name="Luo M."/>
            <person name="Kudrna D."/>
            <person name="Wing R.A."/>
            <person name="Meyers B.C."/>
            <person name="Yi K."/>
            <person name="Kong H."/>
            <person name="Lavrijsen P."/>
            <person name="Sunseri F."/>
            <person name="Falavigna A."/>
            <person name="Ye Y."/>
            <person name="Leebens-Mack J.H."/>
            <person name="Chen G."/>
        </authorList>
    </citation>
    <scope>NUCLEOTIDE SEQUENCE [LARGE SCALE GENOMIC DNA]</scope>
    <source>
        <strain evidence="4">cv. DH0086</strain>
    </source>
</reference>
<dbReference type="AlphaFoldDB" id="A0A5P1EDE8"/>
<dbReference type="InterPro" id="IPR018848">
    <property type="entry name" value="WIYLD_domain"/>
</dbReference>
<dbReference type="Proteomes" id="UP000243459">
    <property type="component" value="Chromosome 7"/>
</dbReference>